<reference evidence="5" key="1">
    <citation type="submission" date="2021-07" db="EMBL/GenBank/DDBJ databases">
        <title>Shinella sp. nov., a novel member of the genus Shinella from water.</title>
        <authorList>
            <person name="Deng Y."/>
        </authorList>
    </citation>
    <scope>NUCLEOTIDE SEQUENCE</scope>
    <source>
        <strain evidence="5">CPCC 100929</strain>
    </source>
</reference>
<dbReference type="Pfam" id="PF01425">
    <property type="entry name" value="Amidase"/>
    <property type="match status" value="1"/>
</dbReference>
<gene>
    <name evidence="5" type="ORF">GB927_008165</name>
</gene>
<sequence>MSDLDLCYLPAHEALRRFKSRELSPVDLMAATIRRAEAVKAPINALTYTHFDEAMDLARKAEAKYARGARTGALEGLPVGIKDESEIEGKPSSMGSLIHKDHVSTRTSTMNARILAAGGIVHARTATPEFCCSGATWSRLWGVTRNPWNPDFTCGGSSGGAGASLAAGTSSLATGSDIGGSIRIPAAACGVVGYKPPYGRNPDDPPFNLDFFCHTGPMARTVKDAILLQNVMTGPSPHDITTLRPKLRLPLEYKPIKGWKIAFSMDLGFFEVDPDVQKNTLAALDVFRSLGATVEEVDLGWKQNVLDAGIGYLQHLFGGYVSKLLDAHGDEMTTYARQFAERGRVSRSTDFVATLEVIGEMYQTLGPLLERYDVLVCPTNALPAVPADFDQSKDTVEINGKVVHPMLGWAMTTPFNMMSRCPVLSVPTGHAGNGVPTGIQIVGRTYCDADVFRAGIAFEEAQGGWYRDAAGRPAL</sequence>
<evidence type="ECO:0000313" key="6">
    <source>
        <dbReference type="Proteomes" id="UP000996601"/>
    </source>
</evidence>
<keyword evidence="6" id="KW-1185">Reference proteome</keyword>
<evidence type="ECO:0000256" key="3">
    <source>
        <dbReference type="ARBA" id="ARBA00021874"/>
    </source>
</evidence>
<comment type="caution">
    <text evidence="5">The sequence shown here is derived from an EMBL/GenBank/DDBJ whole genome shotgun (WGS) entry which is preliminary data.</text>
</comment>
<dbReference type="SUPFAM" id="SSF75304">
    <property type="entry name" value="Amidase signature (AS) enzymes"/>
    <property type="match status" value="1"/>
</dbReference>
<proteinExistence type="inferred from homology"/>
<evidence type="ECO:0000256" key="2">
    <source>
        <dbReference type="ARBA" id="ARBA00009199"/>
    </source>
</evidence>
<evidence type="ECO:0000313" key="5">
    <source>
        <dbReference type="EMBL" id="MCQ4630003.1"/>
    </source>
</evidence>
<dbReference type="EMBL" id="WHSB02000003">
    <property type="protein sequence ID" value="MCQ4630003.1"/>
    <property type="molecule type" value="Genomic_DNA"/>
</dbReference>
<dbReference type="InterPro" id="IPR036928">
    <property type="entry name" value="AS_sf"/>
</dbReference>
<evidence type="ECO:0000256" key="1">
    <source>
        <dbReference type="ARBA" id="ARBA00003871"/>
    </source>
</evidence>
<name>A0ABT1R4A8_9HYPH</name>
<dbReference type="RefSeq" id="WP_256116213.1">
    <property type="nucleotide sequence ID" value="NZ_WHSB02000003.1"/>
</dbReference>
<dbReference type="PANTHER" id="PTHR11895:SF7">
    <property type="entry name" value="GLUTAMYL-TRNA(GLN) AMIDOTRANSFERASE SUBUNIT A, MITOCHONDRIAL"/>
    <property type="match status" value="1"/>
</dbReference>
<dbReference type="InterPro" id="IPR023631">
    <property type="entry name" value="Amidase_dom"/>
</dbReference>
<protein>
    <recommendedName>
        <fullName evidence="3">Indoleacetamide hydrolase</fullName>
    </recommendedName>
</protein>
<dbReference type="InterPro" id="IPR020556">
    <property type="entry name" value="Amidase_CS"/>
</dbReference>
<dbReference type="Proteomes" id="UP000996601">
    <property type="component" value="Unassembled WGS sequence"/>
</dbReference>
<dbReference type="InterPro" id="IPR000120">
    <property type="entry name" value="Amidase"/>
</dbReference>
<comment type="function">
    <text evidence="1">Hydrolyzes indole-3-acetamide (IAM) into indole-3-acetic acid (IAA).</text>
</comment>
<dbReference type="PANTHER" id="PTHR11895">
    <property type="entry name" value="TRANSAMIDASE"/>
    <property type="match status" value="1"/>
</dbReference>
<dbReference type="Gene3D" id="3.90.1300.10">
    <property type="entry name" value="Amidase signature (AS) domain"/>
    <property type="match status" value="1"/>
</dbReference>
<feature type="domain" description="Amidase" evidence="4">
    <location>
        <begin position="28"/>
        <end position="451"/>
    </location>
</feature>
<evidence type="ECO:0000259" key="4">
    <source>
        <dbReference type="Pfam" id="PF01425"/>
    </source>
</evidence>
<accession>A0ABT1R4A8</accession>
<comment type="similarity">
    <text evidence="2">Belongs to the amidase family.</text>
</comment>
<dbReference type="PROSITE" id="PS00571">
    <property type="entry name" value="AMIDASES"/>
    <property type="match status" value="1"/>
</dbReference>
<organism evidence="5 6">
    <name type="scientific">Shinella lacus</name>
    <dbReference type="NCBI Taxonomy" id="2654216"/>
    <lineage>
        <taxon>Bacteria</taxon>
        <taxon>Pseudomonadati</taxon>
        <taxon>Pseudomonadota</taxon>
        <taxon>Alphaproteobacteria</taxon>
        <taxon>Hyphomicrobiales</taxon>
        <taxon>Rhizobiaceae</taxon>
        <taxon>Shinella</taxon>
    </lineage>
</organism>